<dbReference type="PANTHER" id="PTHR43490">
    <property type="entry name" value="(+)-NEOMENTHOL DEHYDROGENASE"/>
    <property type="match status" value="1"/>
</dbReference>
<dbReference type="InterPro" id="IPR020904">
    <property type="entry name" value="Sc_DH/Rdtase_CS"/>
</dbReference>
<dbReference type="OrthoDB" id="9781117at2"/>
<evidence type="ECO:0000313" key="8">
    <source>
        <dbReference type="Proteomes" id="UP000318578"/>
    </source>
</evidence>
<comment type="caution">
    <text evidence="7">The sequence shown here is derived from an EMBL/GenBank/DDBJ whole genome shotgun (WGS) entry which is preliminary data.</text>
</comment>
<protein>
    <submittedName>
        <fullName evidence="7">SDR family NAD(P)-dependent oxidoreductase</fullName>
    </submittedName>
</protein>
<dbReference type="GO" id="GO:0016491">
    <property type="term" value="F:oxidoreductase activity"/>
    <property type="evidence" value="ECO:0007669"/>
    <property type="project" value="UniProtKB-KW"/>
</dbReference>
<dbReference type="InterPro" id="IPR036291">
    <property type="entry name" value="NAD(P)-bd_dom_sf"/>
</dbReference>
<feature type="region of interest" description="Disordered" evidence="5">
    <location>
        <begin position="47"/>
        <end position="78"/>
    </location>
</feature>
<dbReference type="Pfam" id="PF00106">
    <property type="entry name" value="adh_short"/>
    <property type="match status" value="1"/>
</dbReference>
<keyword evidence="3" id="KW-0560">Oxidoreductase</keyword>
<dbReference type="PRINTS" id="PR00080">
    <property type="entry name" value="SDRFAMILY"/>
</dbReference>
<dbReference type="PANTHER" id="PTHR43490:SF99">
    <property type="entry name" value="SHORT-CHAIN DEHYDROGENASE_REDUCTASE"/>
    <property type="match status" value="1"/>
</dbReference>
<name>A0A558ADS5_9PSEU</name>
<dbReference type="EMBL" id="VJZA01000018">
    <property type="protein sequence ID" value="TVT22418.1"/>
    <property type="molecule type" value="Genomic_DNA"/>
</dbReference>
<keyword evidence="2" id="KW-0521">NADP</keyword>
<dbReference type="SUPFAM" id="SSF51905">
    <property type="entry name" value="FAD/NAD(P)-binding domain"/>
    <property type="match status" value="1"/>
</dbReference>
<evidence type="ECO:0000256" key="3">
    <source>
        <dbReference type="ARBA" id="ARBA00023002"/>
    </source>
</evidence>
<keyword evidence="8" id="KW-1185">Reference proteome</keyword>
<dbReference type="AlphaFoldDB" id="A0A558ADS5"/>
<evidence type="ECO:0000256" key="2">
    <source>
        <dbReference type="ARBA" id="ARBA00022857"/>
    </source>
</evidence>
<dbReference type="PROSITE" id="PS51257">
    <property type="entry name" value="PROKAR_LIPOPROTEIN"/>
    <property type="match status" value="1"/>
</dbReference>
<dbReference type="Gene3D" id="3.50.50.60">
    <property type="entry name" value="FAD/NAD(P)-binding domain"/>
    <property type="match status" value="1"/>
</dbReference>
<organism evidence="7 8">
    <name type="scientific">Amycolatopsis acidiphila</name>
    <dbReference type="NCBI Taxonomy" id="715473"/>
    <lineage>
        <taxon>Bacteria</taxon>
        <taxon>Bacillati</taxon>
        <taxon>Actinomycetota</taxon>
        <taxon>Actinomycetes</taxon>
        <taxon>Pseudonocardiales</taxon>
        <taxon>Pseudonocardiaceae</taxon>
        <taxon>Amycolatopsis</taxon>
    </lineage>
</organism>
<dbReference type="InterPro" id="IPR002347">
    <property type="entry name" value="SDR_fam"/>
</dbReference>
<dbReference type="RefSeq" id="WP_144638178.1">
    <property type="nucleotide sequence ID" value="NZ_BNAX01000020.1"/>
</dbReference>
<dbReference type="Gene3D" id="3.40.50.720">
    <property type="entry name" value="NAD(P)-binding Rossmann-like Domain"/>
    <property type="match status" value="1"/>
</dbReference>
<dbReference type="Proteomes" id="UP000318578">
    <property type="component" value="Unassembled WGS sequence"/>
</dbReference>
<gene>
    <name evidence="7" type="ORF">FNH06_13590</name>
</gene>
<proteinExistence type="inferred from homology"/>
<reference evidence="7 8" key="1">
    <citation type="submission" date="2019-07" db="EMBL/GenBank/DDBJ databases">
        <title>New species of Amycolatopsis and Streptomyces.</title>
        <authorList>
            <person name="Duangmal K."/>
            <person name="Teo W.F.A."/>
            <person name="Lipun K."/>
        </authorList>
    </citation>
    <scope>NUCLEOTIDE SEQUENCE [LARGE SCALE GENOMIC DNA]</scope>
    <source>
        <strain evidence="7 8">JCM 30562</strain>
    </source>
</reference>
<evidence type="ECO:0000256" key="5">
    <source>
        <dbReference type="SAM" id="MobiDB-lite"/>
    </source>
</evidence>
<dbReference type="Pfam" id="PF01494">
    <property type="entry name" value="FAD_binding_3"/>
    <property type="match status" value="1"/>
</dbReference>
<dbReference type="SUPFAM" id="SSF51735">
    <property type="entry name" value="NAD(P)-binding Rossmann-fold domains"/>
    <property type="match status" value="1"/>
</dbReference>
<dbReference type="PRINTS" id="PR00081">
    <property type="entry name" value="GDHRDH"/>
</dbReference>
<evidence type="ECO:0000313" key="7">
    <source>
        <dbReference type="EMBL" id="TVT22418.1"/>
    </source>
</evidence>
<dbReference type="InterPro" id="IPR002938">
    <property type="entry name" value="FAD-bd"/>
</dbReference>
<dbReference type="PROSITE" id="PS00061">
    <property type="entry name" value="ADH_SHORT"/>
    <property type="match status" value="1"/>
</dbReference>
<dbReference type="InterPro" id="IPR036188">
    <property type="entry name" value="FAD/NAD-bd_sf"/>
</dbReference>
<evidence type="ECO:0000259" key="6">
    <source>
        <dbReference type="Pfam" id="PF01494"/>
    </source>
</evidence>
<comment type="similarity">
    <text evidence="1 4">Belongs to the short-chain dehydrogenases/reductases (SDR) family.</text>
</comment>
<sequence>MTETTKPELSPQVRNALTVLIVGAGPTGLTLACELARRGVSCRLIEAAPGPQPGSRGKGIQPRPAPAGGSRSRQNRRISASSVLMRPCCQPLLRTAWYSDYQETPSLAPSCVARHRGGMTTTLITGANKGLGFETARRLLEAGHTVYLAARKEDNARQAAERLGGGVPLVLDVTDDASVQAAAERVTRERDSLDVLVNNAGISGGRKEPADVTADDVAAVFATNVLGLVRVTHAFLPLLRRSAHGVIVNVGSGLGSVPFVLDPGRVEYTVANLPYTASKSAVAMLTVQYAKAFPELRVNVVDPGYTATDLNGFRGTQTVEEGVAPILTAALVEPGGPTGTFLGRDGTIPW</sequence>
<accession>A0A558ADS5</accession>
<dbReference type="GO" id="GO:0071949">
    <property type="term" value="F:FAD binding"/>
    <property type="evidence" value="ECO:0007669"/>
    <property type="project" value="InterPro"/>
</dbReference>
<evidence type="ECO:0000256" key="4">
    <source>
        <dbReference type="RuleBase" id="RU000363"/>
    </source>
</evidence>
<evidence type="ECO:0000256" key="1">
    <source>
        <dbReference type="ARBA" id="ARBA00006484"/>
    </source>
</evidence>
<feature type="domain" description="FAD-binding" evidence="6">
    <location>
        <begin position="18"/>
        <end position="63"/>
    </location>
</feature>